<feature type="compositionally biased region" description="Low complexity" evidence="1">
    <location>
        <begin position="1"/>
        <end position="12"/>
    </location>
</feature>
<reference evidence="2 3" key="1">
    <citation type="journal article" date="2016" name="Mol. Biol. Evol.">
        <title>Comparative Genomics of Early-Diverging Mushroom-Forming Fungi Provides Insights into the Origins of Lignocellulose Decay Capabilities.</title>
        <authorList>
            <person name="Nagy L.G."/>
            <person name="Riley R."/>
            <person name="Tritt A."/>
            <person name="Adam C."/>
            <person name="Daum C."/>
            <person name="Floudas D."/>
            <person name="Sun H."/>
            <person name="Yadav J.S."/>
            <person name="Pangilinan J."/>
            <person name="Larsson K.H."/>
            <person name="Matsuura K."/>
            <person name="Barry K."/>
            <person name="Labutti K."/>
            <person name="Kuo R."/>
            <person name="Ohm R.A."/>
            <person name="Bhattacharya S.S."/>
            <person name="Shirouzu T."/>
            <person name="Yoshinaga Y."/>
            <person name="Martin F.M."/>
            <person name="Grigoriev I.V."/>
            <person name="Hibbett D.S."/>
        </authorList>
    </citation>
    <scope>NUCLEOTIDE SEQUENCE [LARGE SCALE GENOMIC DNA]</scope>
    <source>
        <strain evidence="2 3">CBS 109695</strain>
    </source>
</reference>
<evidence type="ECO:0000313" key="3">
    <source>
        <dbReference type="Proteomes" id="UP000076532"/>
    </source>
</evidence>
<dbReference type="EMBL" id="KV417485">
    <property type="protein sequence ID" value="KZP32705.1"/>
    <property type="molecule type" value="Genomic_DNA"/>
</dbReference>
<evidence type="ECO:0000256" key="1">
    <source>
        <dbReference type="SAM" id="MobiDB-lite"/>
    </source>
</evidence>
<organism evidence="2 3">
    <name type="scientific">Athelia psychrophila</name>
    <dbReference type="NCBI Taxonomy" id="1759441"/>
    <lineage>
        <taxon>Eukaryota</taxon>
        <taxon>Fungi</taxon>
        <taxon>Dikarya</taxon>
        <taxon>Basidiomycota</taxon>
        <taxon>Agaricomycotina</taxon>
        <taxon>Agaricomycetes</taxon>
        <taxon>Agaricomycetidae</taxon>
        <taxon>Atheliales</taxon>
        <taxon>Atheliaceae</taxon>
        <taxon>Athelia</taxon>
    </lineage>
</organism>
<keyword evidence="3" id="KW-1185">Reference proteome</keyword>
<feature type="compositionally biased region" description="Acidic residues" evidence="1">
    <location>
        <begin position="24"/>
        <end position="33"/>
    </location>
</feature>
<dbReference type="AlphaFoldDB" id="A0A166VGK3"/>
<sequence>MKEMQESSSSSKQTRKVVQAVSSSDEDDSDEEEAVSGVYPALTALKSATFDHLKQTVSAFSSPMQLPALDKQKKQLAVRHIDVLQRFIASQRPLKTSLIVRRVIRCGAHAWVPGPLHYWAGNNKWIACSAYEKFHDKTIELFNFGLASDGSCNISYMGSYQAIKLPELISADFARLSRAVSVSIPKIGPGSPILIIIHCLSTRVTSNENSAMGTM</sequence>
<proteinExistence type="predicted"/>
<dbReference type="Proteomes" id="UP000076532">
    <property type="component" value="Unassembled WGS sequence"/>
</dbReference>
<name>A0A166VGK3_9AGAM</name>
<gene>
    <name evidence="2" type="ORF">FIBSPDRAFT_481712</name>
</gene>
<evidence type="ECO:0000313" key="2">
    <source>
        <dbReference type="EMBL" id="KZP32705.1"/>
    </source>
</evidence>
<accession>A0A166VGK3</accession>
<protein>
    <submittedName>
        <fullName evidence="2">Uncharacterized protein</fullName>
    </submittedName>
</protein>
<feature type="region of interest" description="Disordered" evidence="1">
    <location>
        <begin position="1"/>
        <end position="33"/>
    </location>
</feature>